<accession>A0A0P9FEP9</accession>
<organism evidence="2 3">
    <name type="scientific">Kouleothrix aurantiaca</name>
    <dbReference type="NCBI Taxonomy" id="186479"/>
    <lineage>
        <taxon>Bacteria</taxon>
        <taxon>Bacillati</taxon>
        <taxon>Chloroflexota</taxon>
        <taxon>Chloroflexia</taxon>
        <taxon>Chloroflexales</taxon>
        <taxon>Roseiflexineae</taxon>
        <taxon>Roseiflexaceae</taxon>
        <taxon>Kouleothrix</taxon>
    </lineage>
</organism>
<dbReference type="Proteomes" id="UP000050509">
    <property type="component" value="Unassembled WGS sequence"/>
</dbReference>
<proteinExistence type="predicted"/>
<gene>
    <name evidence="2" type="ORF">SE17_20970</name>
</gene>
<dbReference type="Pfam" id="PF09858">
    <property type="entry name" value="DUF2085"/>
    <property type="match status" value="1"/>
</dbReference>
<comment type="caution">
    <text evidence="2">The sequence shown here is derived from an EMBL/GenBank/DDBJ whole genome shotgun (WGS) entry which is preliminary data.</text>
</comment>
<name>A0A0P9FEP9_9CHLR</name>
<keyword evidence="1" id="KW-0812">Transmembrane</keyword>
<evidence type="ECO:0000256" key="1">
    <source>
        <dbReference type="SAM" id="Phobius"/>
    </source>
</evidence>
<keyword evidence="1" id="KW-0472">Membrane</keyword>
<keyword evidence="3" id="KW-1185">Reference proteome</keyword>
<evidence type="ECO:0000313" key="2">
    <source>
        <dbReference type="EMBL" id="KPV51473.1"/>
    </source>
</evidence>
<evidence type="ECO:0000313" key="3">
    <source>
        <dbReference type="Proteomes" id="UP000050509"/>
    </source>
</evidence>
<feature type="transmembrane region" description="Helical" evidence="1">
    <location>
        <begin position="87"/>
        <end position="107"/>
    </location>
</feature>
<sequence length="187" mass="20136">MPENQLLAAPAGLDAAIAWAGRHWLLLLNSGAALYAGLPWLSPIAKATGHPLLGELLFRIYTPLCHQLPERSFVCYGHQVAFCHRCAAMYTAIVVAGLLFALVRRWVRPASLKVASLLLLPMLLDGGSHLVDDVFGLGWRGGGDAIGTLNFWLRMITGVLVGVAAFVAIYPRLERDVGGAFAPAPRQ</sequence>
<dbReference type="EMBL" id="LJCR01000899">
    <property type="protein sequence ID" value="KPV51473.1"/>
    <property type="molecule type" value="Genomic_DNA"/>
</dbReference>
<dbReference type="AlphaFoldDB" id="A0A0P9FEP9"/>
<dbReference type="InterPro" id="IPR019206">
    <property type="entry name" value="DUF2085_TM"/>
</dbReference>
<protein>
    <recommendedName>
        <fullName evidence="4">DUF2085 domain-containing protein</fullName>
    </recommendedName>
</protein>
<keyword evidence="1" id="KW-1133">Transmembrane helix</keyword>
<evidence type="ECO:0008006" key="4">
    <source>
        <dbReference type="Google" id="ProtNLM"/>
    </source>
</evidence>
<feature type="transmembrane region" description="Helical" evidence="1">
    <location>
        <begin position="151"/>
        <end position="170"/>
    </location>
</feature>
<reference evidence="2 3" key="1">
    <citation type="submission" date="2015-09" db="EMBL/GenBank/DDBJ databases">
        <title>Draft genome sequence of Kouleothrix aurantiaca JCM 19913.</title>
        <authorList>
            <person name="Hemp J."/>
        </authorList>
    </citation>
    <scope>NUCLEOTIDE SEQUENCE [LARGE SCALE GENOMIC DNA]</scope>
    <source>
        <strain evidence="2 3">COM-B</strain>
    </source>
</reference>